<dbReference type="NCBIfam" id="TIGR01509">
    <property type="entry name" value="HAD-SF-IA-v3"/>
    <property type="match status" value="1"/>
</dbReference>
<dbReference type="PANTHER" id="PTHR47829:SF1">
    <property type="entry name" value="HAD FAMILY PHOSPHATASE"/>
    <property type="match status" value="1"/>
</dbReference>
<accession>A0A6J7HZH1</accession>
<dbReference type="PANTHER" id="PTHR47829">
    <property type="entry name" value="HYDROLASE, PUTATIVE (AFU_ORTHOLOGUE AFUA_1G12880)-RELATED"/>
    <property type="match status" value="1"/>
</dbReference>
<dbReference type="Pfam" id="PF00702">
    <property type="entry name" value="Hydrolase"/>
    <property type="match status" value="1"/>
</dbReference>
<dbReference type="InterPro" id="IPR023198">
    <property type="entry name" value="PGP-like_dom2"/>
</dbReference>
<sequence>MANESSGFHCLIIDWGGVLTEPTGGPVGRWLSQRGVDRKVFHAVLSEWGDDVDPAAPPTPLQLIERGQITIEEFEVLISLELTRRTGIDYPKQGLFDGMWLSLEHDYAMQDLVRQMRQSGVRVVLLSNSWGNPYKRESWSELFDEVIVSGEVGMRKPDVEIYELALERAGHPADACVFLDDMLVNVEMARSLGITSVHHRDFAGSEPEIKRLFSSYFEQ</sequence>
<dbReference type="Gene3D" id="3.40.50.1000">
    <property type="entry name" value="HAD superfamily/HAD-like"/>
    <property type="match status" value="1"/>
</dbReference>
<proteinExistence type="predicted"/>
<dbReference type="NCBIfam" id="TIGR01549">
    <property type="entry name" value="HAD-SF-IA-v1"/>
    <property type="match status" value="1"/>
</dbReference>
<dbReference type="AlphaFoldDB" id="A0A6J7HZH1"/>
<organism evidence="1">
    <name type="scientific">freshwater metagenome</name>
    <dbReference type="NCBI Taxonomy" id="449393"/>
    <lineage>
        <taxon>unclassified sequences</taxon>
        <taxon>metagenomes</taxon>
        <taxon>ecological metagenomes</taxon>
    </lineage>
</organism>
<gene>
    <name evidence="1" type="ORF">UFOPK3610_01570</name>
</gene>
<dbReference type="EMBL" id="CAFBMR010000083">
    <property type="protein sequence ID" value="CAB4923898.1"/>
    <property type="molecule type" value="Genomic_DNA"/>
</dbReference>
<reference evidence="1" key="1">
    <citation type="submission" date="2020-05" db="EMBL/GenBank/DDBJ databases">
        <authorList>
            <person name="Chiriac C."/>
            <person name="Salcher M."/>
            <person name="Ghai R."/>
            <person name="Kavagutti S V."/>
        </authorList>
    </citation>
    <scope>NUCLEOTIDE SEQUENCE</scope>
</reference>
<name>A0A6J7HZH1_9ZZZZ</name>
<evidence type="ECO:0000313" key="1">
    <source>
        <dbReference type="EMBL" id="CAB4923898.1"/>
    </source>
</evidence>
<dbReference type="InterPro" id="IPR006439">
    <property type="entry name" value="HAD-SF_hydro_IA"/>
</dbReference>
<dbReference type="InterPro" id="IPR036412">
    <property type="entry name" value="HAD-like_sf"/>
</dbReference>
<protein>
    <submittedName>
        <fullName evidence="1">Unannotated protein</fullName>
    </submittedName>
</protein>
<dbReference type="SUPFAM" id="SSF56784">
    <property type="entry name" value="HAD-like"/>
    <property type="match status" value="1"/>
</dbReference>
<dbReference type="PRINTS" id="PR00413">
    <property type="entry name" value="HADHALOGNASE"/>
</dbReference>
<dbReference type="InterPro" id="IPR052898">
    <property type="entry name" value="ACAD10-like"/>
</dbReference>
<dbReference type="Gene3D" id="1.10.150.240">
    <property type="entry name" value="Putative phosphatase, domain 2"/>
    <property type="match status" value="1"/>
</dbReference>
<dbReference type="InterPro" id="IPR023214">
    <property type="entry name" value="HAD_sf"/>
</dbReference>
<dbReference type="CDD" id="cd02603">
    <property type="entry name" value="HAD_sEH-N_like"/>
    <property type="match status" value="1"/>
</dbReference>